<dbReference type="HOGENOM" id="CLU_064906_2_1_6"/>
<evidence type="ECO:0000256" key="7">
    <source>
        <dbReference type="SAM" id="Phobius"/>
    </source>
</evidence>
<dbReference type="GO" id="GO:0005886">
    <property type="term" value="C:plasma membrane"/>
    <property type="evidence" value="ECO:0007669"/>
    <property type="project" value="UniProtKB-SubCell"/>
</dbReference>
<keyword evidence="10" id="KW-1185">Reference proteome</keyword>
<evidence type="ECO:0000256" key="2">
    <source>
        <dbReference type="ARBA" id="ARBA00008193"/>
    </source>
</evidence>
<feature type="transmembrane region" description="Helical" evidence="7">
    <location>
        <begin position="31"/>
        <end position="52"/>
    </location>
</feature>
<reference evidence="9 10" key="1">
    <citation type="submission" date="2006-02" db="EMBL/GenBank/DDBJ databases">
        <authorList>
            <person name="Moran M.A."/>
            <person name="Kjelleberg S."/>
            <person name="Egan S."/>
            <person name="Saunders N."/>
            <person name="Thomas T."/>
            <person name="Ferriera S."/>
            <person name="Johnson J."/>
            <person name="Kravitz S."/>
            <person name="Halpern A."/>
            <person name="Remington K."/>
            <person name="Beeson K."/>
            <person name="Tran B."/>
            <person name="Rogers Y.-H."/>
            <person name="Friedman R."/>
            <person name="Venter J.C."/>
        </authorList>
    </citation>
    <scope>NUCLEOTIDE SEQUENCE [LARGE SCALE GENOMIC DNA]</scope>
    <source>
        <strain evidence="9 10">D2</strain>
    </source>
</reference>
<feature type="transmembrane region" description="Helical" evidence="7">
    <location>
        <begin position="174"/>
        <end position="191"/>
    </location>
</feature>
<evidence type="ECO:0000256" key="3">
    <source>
        <dbReference type="ARBA" id="ARBA00022475"/>
    </source>
</evidence>
<evidence type="ECO:0000259" key="8">
    <source>
        <dbReference type="Pfam" id="PF03458"/>
    </source>
</evidence>
<comment type="similarity">
    <text evidence="2">Belongs to the UPF0126 family.</text>
</comment>
<dbReference type="STRING" id="87626.PTD2_16616"/>
<feature type="transmembrane region" description="Helical" evidence="7">
    <location>
        <begin position="150"/>
        <end position="168"/>
    </location>
</feature>
<name>A4CEQ7_9GAMM</name>
<dbReference type="eggNOG" id="COG2860">
    <property type="taxonomic scope" value="Bacteria"/>
</dbReference>
<feature type="transmembrane region" description="Helical" evidence="7">
    <location>
        <begin position="64"/>
        <end position="81"/>
    </location>
</feature>
<evidence type="ECO:0000313" key="9">
    <source>
        <dbReference type="EMBL" id="EAR26786.1"/>
    </source>
</evidence>
<feature type="transmembrane region" description="Helical" evidence="7">
    <location>
        <begin position="117"/>
        <end position="138"/>
    </location>
</feature>
<evidence type="ECO:0000313" key="10">
    <source>
        <dbReference type="Proteomes" id="UP000006201"/>
    </source>
</evidence>
<proteinExistence type="inferred from homology"/>
<dbReference type="PANTHER" id="PTHR30506">
    <property type="entry name" value="INNER MEMBRANE PROTEIN"/>
    <property type="match status" value="1"/>
</dbReference>
<dbReference type="OrthoDB" id="9791874at2"/>
<dbReference type="AlphaFoldDB" id="A4CEQ7"/>
<feature type="transmembrane region" description="Helical" evidence="7">
    <location>
        <begin position="6"/>
        <end position="24"/>
    </location>
</feature>
<comment type="caution">
    <text evidence="9">The sequence shown here is derived from an EMBL/GenBank/DDBJ whole genome shotgun (WGS) entry which is preliminary data.</text>
</comment>
<evidence type="ECO:0000256" key="1">
    <source>
        <dbReference type="ARBA" id="ARBA00004651"/>
    </source>
</evidence>
<dbReference type="InterPro" id="IPR005115">
    <property type="entry name" value="Gly_transporter"/>
</dbReference>
<dbReference type="PANTHER" id="PTHR30506:SF3">
    <property type="entry name" value="UPF0126 INNER MEMBRANE PROTEIN YADS-RELATED"/>
    <property type="match status" value="1"/>
</dbReference>
<organism evidence="9 10">
    <name type="scientific">Pseudoalteromonas tunicata D2</name>
    <dbReference type="NCBI Taxonomy" id="87626"/>
    <lineage>
        <taxon>Bacteria</taxon>
        <taxon>Pseudomonadati</taxon>
        <taxon>Pseudomonadota</taxon>
        <taxon>Gammaproteobacteria</taxon>
        <taxon>Alteromonadales</taxon>
        <taxon>Pseudoalteromonadaceae</taxon>
        <taxon>Pseudoalteromonas</taxon>
    </lineage>
</organism>
<dbReference type="Proteomes" id="UP000006201">
    <property type="component" value="Unassembled WGS sequence"/>
</dbReference>
<comment type="subcellular location">
    <subcellularLocation>
        <location evidence="1">Cell membrane</location>
        <topology evidence="1">Multi-pass membrane protein</topology>
    </subcellularLocation>
</comment>
<evidence type="ECO:0000256" key="4">
    <source>
        <dbReference type="ARBA" id="ARBA00022692"/>
    </source>
</evidence>
<sequence>MEAWFHWFDLIGVAVFAISGALVAHRKKLDGFGVIVLAAVTGIGGGTIRDVILDAPVFWLHNPSYLYSILGASLLTIFWLNKRGSMRKIIIESADALGLAFFVVMGVQKALDYGMPNITAVVMGVITGCFGGMIRDVLARSTPMVLKSELYATTCIFGGIVYTQCLNFDIAKEIAMIAGMLATLSLRAAAIKWRLSLHVFKYPN</sequence>
<dbReference type="Pfam" id="PF03458">
    <property type="entry name" value="Gly_transporter"/>
    <property type="match status" value="2"/>
</dbReference>
<keyword evidence="4 7" id="KW-0812">Transmembrane</keyword>
<evidence type="ECO:0000256" key="5">
    <source>
        <dbReference type="ARBA" id="ARBA00022989"/>
    </source>
</evidence>
<dbReference type="RefSeq" id="WP_009840566.1">
    <property type="nucleotide sequence ID" value="NZ_CH959302.1"/>
</dbReference>
<keyword evidence="6 7" id="KW-0472">Membrane</keyword>
<keyword evidence="5 7" id="KW-1133">Transmembrane helix</keyword>
<accession>A4CEQ7</accession>
<evidence type="ECO:0000256" key="6">
    <source>
        <dbReference type="ARBA" id="ARBA00023136"/>
    </source>
</evidence>
<keyword evidence="3" id="KW-1003">Cell membrane</keyword>
<feature type="domain" description="Glycine transporter" evidence="8">
    <location>
        <begin position="7"/>
        <end position="79"/>
    </location>
</feature>
<protein>
    <recommendedName>
        <fullName evidence="8">Glycine transporter domain-containing protein</fullName>
    </recommendedName>
</protein>
<gene>
    <name evidence="9" type="ORF">PTD2_16616</name>
</gene>
<feature type="domain" description="Glycine transporter" evidence="8">
    <location>
        <begin position="94"/>
        <end position="163"/>
    </location>
</feature>
<dbReference type="EMBL" id="AAOH01000009">
    <property type="protein sequence ID" value="EAR26786.1"/>
    <property type="molecule type" value="Genomic_DNA"/>
</dbReference>